<feature type="chain" id="PRO_5025709663" description="Carboxypeptidase" evidence="10">
    <location>
        <begin position="22"/>
        <end position="868"/>
    </location>
</feature>
<dbReference type="Gene3D" id="6.10.250.940">
    <property type="match status" value="2"/>
</dbReference>
<evidence type="ECO:0000256" key="5">
    <source>
        <dbReference type="ARBA" id="ARBA00022670"/>
    </source>
</evidence>
<evidence type="ECO:0000256" key="10">
    <source>
        <dbReference type="RuleBase" id="RU361156"/>
    </source>
</evidence>
<dbReference type="OrthoDB" id="443318at2759"/>
<keyword evidence="3" id="KW-0964">Secreted</keyword>
<dbReference type="GO" id="GO:0005773">
    <property type="term" value="C:vacuole"/>
    <property type="evidence" value="ECO:0007669"/>
    <property type="project" value="TreeGrafter"/>
</dbReference>
<evidence type="ECO:0000256" key="3">
    <source>
        <dbReference type="ARBA" id="ARBA00022525"/>
    </source>
</evidence>
<organism evidence="11 12">
    <name type="scientific">Morella rubra</name>
    <name type="common">Chinese bayberry</name>
    <dbReference type="NCBI Taxonomy" id="262757"/>
    <lineage>
        <taxon>Eukaryota</taxon>
        <taxon>Viridiplantae</taxon>
        <taxon>Streptophyta</taxon>
        <taxon>Embryophyta</taxon>
        <taxon>Tracheophyta</taxon>
        <taxon>Spermatophyta</taxon>
        <taxon>Magnoliopsida</taxon>
        <taxon>eudicotyledons</taxon>
        <taxon>Gunneridae</taxon>
        <taxon>Pentapetalae</taxon>
        <taxon>rosids</taxon>
        <taxon>fabids</taxon>
        <taxon>Fagales</taxon>
        <taxon>Myricaceae</taxon>
        <taxon>Morella</taxon>
    </lineage>
</organism>
<dbReference type="EMBL" id="RXIC02000021">
    <property type="protein sequence ID" value="KAB1218059.1"/>
    <property type="molecule type" value="Genomic_DNA"/>
</dbReference>
<dbReference type="GO" id="GO:0005576">
    <property type="term" value="C:extracellular region"/>
    <property type="evidence" value="ECO:0007669"/>
    <property type="project" value="UniProtKB-SubCell"/>
</dbReference>
<dbReference type="Proteomes" id="UP000516437">
    <property type="component" value="Chromosome 3"/>
</dbReference>
<proteinExistence type="inferred from homology"/>
<dbReference type="PROSITE" id="PS00560">
    <property type="entry name" value="CARBOXYPEPT_SER_HIS"/>
    <property type="match status" value="1"/>
</dbReference>
<dbReference type="PROSITE" id="PS00131">
    <property type="entry name" value="CARBOXYPEPT_SER_SER"/>
    <property type="match status" value="2"/>
</dbReference>
<evidence type="ECO:0000256" key="9">
    <source>
        <dbReference type="ARBA" id="ARBA00023180"/>
    </source>
</evidence>
<sequence length="868" mass="97825">MGHPVFSVVYLLPLIVGTCFSSSLRDQVTDRITALPGQPKNVGFAQYSGYVTVNDQAGRALFYWLVESPASRGAQSRPLVLWLNGGPGCSSVAYGAAEEIGPFRIRPDGKTLYLNPYAWNNLANLLFLESPAGVGFSYSNTTSDLYTAGDQRTAEDAYTFLVNWFERFPQYKHRDFYIAGESYAGHYVPQLSQIVYRRNKGIRNPVINFKGFLVGNAVTDDYHDFIGTFEYWWTHGLISDSTYHTLRASCNSGSSQHPSTECMNALKVAEVERGNIDPYSIFTRPCNSTASLRHNLRGHYLLNGPQSASMLSVILQAFEKWVLSLLASAHAHMIPCPQPWMSRAYDPCTERYSDKYFNRPEVQNALHANITGVSYPWKTCSDIVGNYWADSPLSMLPIYSELIAAGLRIWAFSGDTDAVVPVTATRYSIDALKLPTITNWYPWYDNGKCIAVMKNLLITHLSSLVAADYHLNEQERDRITKLPGQPENVNFSQYSGYINCGPASRSSPLLLVDRGPGCSSVAYGGLEEVGPFRVRPDGDTLSLSPYAWNSEANLLFLDAPAGVGFSYSNASADIDRVGDRRTAKESYTFLTKWFQRFPQYKHRPFYIAGESYAGHYVPQLSQIIVRANEGNKNPIINFKGFMFCRNVSIIFARNRCDAALSEAGIEYRKINPYNIDNNHCYDDGGYRRQNLKGPLLTTRNVFLRIQPWRFRGRNYCPDMYSRKYPNNTRLQKAFHVNVSRVPHPLALCNDPIYTWWNDSQSSMLPIYKELIAAGVRIWVFSGDLDAVVPLTATRYSIRALGLKTITNWYSRFDDHQQVGGWSQVYMGLTFVTVTGAGHEVPISLPRHALQVFSHFLANKALPEQGHFR</sequence>
<dbReference type="Gene3D" id="3.40.50.11320">
    <property type="match status" value="2"/>
</dbReference>
<evidence type="ECO:0000256" key="4">
    <source>
        <dbReference type="ARBA" id="ARBA00022645"/>
    </source>
</evidence>
<keyword evidence="5 10" id="KW-0645">Protease</keyword>
<comment type="subcellular location">
    <subcellularLocation>
        <location evidence="1">Secreted</location>
    </subcellularLocation>
</comment>
<keyword evidence="4 10" id="KW-0121">Carboxypeptidase</keyword>
<dbReference type="EC" id="3.4.16.-" evidence="10"/>
<dbReference type="Pfam" id="PF00450">
    <property type="entry name" value="Peptidase_S10"/>
    <property type="match status" value="3"/>
</dbReference>
<feature type="signal peptide" evidence="10">
    <location>
        <begin position="1"/>
        <end position="21"/>
    </location>
</feature>
<evidence type="ECO:0000313" key="12">
    <source>
        <dbReference type="Proteomes" id="UP000516437"/>
    </source>
</evidence>
<reference evidence="11 12" key="1">
    <citation type="journal article" date="2019" name="Plant Biotechnol. J.">
        <title>The red bayberry genome and genetic basis of sex determination.</title>
        <authorList>
            <person name="Jia H.M."/>
            <person name="Jia H.J."/>
            <person name="Cai Q.L."/>
            <person name="Wang Y."/>
            <person name="Zhao H.B."/>
            <person name="Yang W.F."/>
            <person name="Wang G.Y."/>
            <person name="Li Y.H."/>
            <person name="Zhan D.L."/>
            <person name="Shen Y.T."/>
            <person name="Niu Q.F."/>
            <person name="Chang L."/>
            <person name="Qiu J."/>
            <person name="Zhao L."/>
            <person name="Xie H.B."/>
            <person name="Fu W.Y."/>
            <person name="Jin J."/>
            <person name="Li X.W."/>
            <person name="Jiao Y."/>
            <person name="Zhou C.C."/>
            <person name="Tu T."/>
            <person name="Chai C.Y."/>
            <person name="Gao J.L."/>
            <person name="Fan L.J."/>
            <person name="van de Weg E."/>
            <person name="Wang J.Y."/>
            <person name="Gao Z.S."/>
        </authorList>
    </citation>
    <scope>NUCLEOTIDE SEQUENCE [LARGE SCALE GENOMIC DNA]</scope>
    <source>
        <tissue evidence="11">Leaves</tissue>
    </source>
</reference>
<comment type="caution">
    <text evidence="11">The sequence shown here is derived from an EMBL/GenBank/DDBJ whole genome shotgun (WGS) entry which is preliminary data.</text>
</comment>
<dbReference type="Gene3D" id="3.40.50.1820">
    <property type="entry name" value="alpha/beta hydrolase"/>
    <property type="match status" value="2"/>
</dbReference>
<dbReference type="InterPro" id="IPR029058">
    <property type="entry name" value="AB_hydrolase_fold"/>
</dbReference>
<dbReference type="PANTHER" id="PTHR11802">
    <property type="entry name" value="SERINE PROTEASE FAMILY S10 SERINE CARBOXYPEPTIDASE"/>
    <property type="match status" value="1"/>
</dbReference>
<dbReference type="GO" id="GO:0004185">
    <property type="term" value="F:serine-type carboxypeptidase activity"/>
    <property type="evidence" value="ECO:0007669"/>
    <property type="project" value="UniProtKB-UniRule"/>
</dbReference>
<dbReference type="InterPro" id="IPR018202">
    <property type="entry name" value="Ser_caboxypep_ser_AS"/>
</dbReference>
<keyword evidence="7 10" id="KW-0378">Hydrolase</keyword>
<dbReference type="FunFam" id="3.40.50.11320:FF:000002">
    <property type="entry name" value="Carboxypeptidase"/>
    <property type="match status" value="1"/>
</dbReference>
<keyword evidence="6 10" id="KW-0732">Signal</keyword>
<dbReference type="SUPFAM" id="SSF53474">
    <property type="entry name" value="alpha/beta-Hydrolases"/>
    <property type="match status" value="2"/>
</dbReference>
<evidence type="ECO:0000256" key="1">
    <source>
        <dbReference type="ARBA" id="ARBA00004613"/>
    </source>
</evidence>
<name>A0A6A1VYM0_9ROSI</name>
<evidence type="ECO:0000256" key="2">
    <source>
        <dbReference type="ARBA" id="ARBA00009431"/>
    </source>
</evidence>
<evidence type="ECO:0000256" key="8">
    <source>
        <dbReference type="ARBA" id="ARBA00023157"/>
    </source>
</evidence>
<dbReference type="InterPro" id="IPR033124">
    <property type="entry name" value="Ser_caboxypep_his_AS"/>
</dbReference>
<dbReference type="FunFam" id="3.40.50.1820:FF:000013">
    <property type="entry name" value="Carboxypeptidase"/>
    <property type="match status" value="1"/>
</dbReference>
<keyword evidence="12" id="KW-1185">Reference proteome</keyword>
<evidence type="ECO:0000313" key="11">
    <source>
        <dbReference type="EMBL" id="KAB1218059.1"/>
    </source>
</evidence>
<dbReference type="InterPro" id="IPR001563">
    <property type="entry name" value="Peptidase_S10"/>
</dbReference>
<dbReference type="PANTHER" id="PTHR11802:SF198">
    <property type="entry name" value="SERINE CARBOXYPEPTIDASE-LIKE 27"/>
    <property type="match status" value="1"/>
</dbReference>
<dbReference type="GO" id="GO:0006508">
    <property type="term" value="P:proteolysis"/>
    <property type="evidence" value="ECO:0007669"/>
    <property type="project" value="UniProtKB-KW"/>
</dbReference>
<comment type="similarity">
    <text evidence="2 10">Belongs to the peptidase S10 family.</text>
</comment>
<gene>
    <name evidence="11" type="ORF">CJ030_MR3G014531</name>
</gene>
<keyword evidence="9" id="KW-0325">Glycoprotein</keyword>
<accession>A0A6A1VYM0</accession>
<protein>
    <recommendedName>
        <fullName evidence="10">Carboxypeptidase</fullName>
        <ecNumber evidence="10">3.4.16.-</ecNumber>
    </recommendedName>
</protein>
<keyword evidence="8" id="KW-1015">Disulfide bond</keyword>
<evidence type="ECO:0000256" key="6">
    <source>
        <dbReference type="ARBA" id="ARBA00022729"/>
    </source>
</evidence>
<dbReference type="PRINTS" id="PR00724">
    <property type="entry name" value="CRBOXYPTASEC"/>
</dbReference>
<evidence type="ECO:0000256" key="7">
    <source>
        <dbReference type="ARBA" id="ARBA00022801"/>
    </source>
</evidence>
<dbReference type="FunFam" id="3.40.50.1820:FF:000030">
    <property type="entry name" value="Carboxypeptidase"/>
    <property type="match status" value="1"/>
</dbReference>
<dbReference type="AlphaFoldDB" id="A0A6A1VYM0"/>